<organism evidence="2 3">
    <name type="scientific">Maylandia zebra</name>
    <name type="common">zebra mbuna</name>
    <dbReference type="NCBI Taxonomy" id="106582"/>
    <lineage>
        <taxon>Eukaryota</taxon>
        <taxon>Metazoa</taxon>
        <taxon>Chordata</taxon>
        <taxon>Craniata</taxon>
        <taxon>Vertebrata</taxon>
        <taxon>Euteleostomi</taxon>
        <taxon>Actinopterygii</taxon>
        <taxon>Neopterygii</taxon>
        <taxon>Teleostei</taxon>
        <taxon>Neoteleostei</taxon>
        <taxon>Acanthomorphata</taxon>
        <taxon>Ovalentaria</taxon>
        <taxon>Cichlomorphae</taxon>
        <taxon>Cichliformes</taxon>
        <taxon>Cichlidae</taxon>
        <taxon>African cichlids</taxon>
        <taxon>Pseudocrenilabrinae</taxon>
        <taxon>Haplochromini</taxon>
        <taxon>Maylandia</taxon>
        <taxon>Maylandia zebra complex</taxon>
    </lineage>
</organism>
<evidence type="ECO:0000256" key="1">
    <source>
        <dbReference type="SAM" id="MobiDB-lite"/>
    </source>
</evidence>
<evidence type="ECO:0000313" key="2">
    <source>
        <dbReference type="Ensembl" id="ENSMZEP00005000627.1"/>
    </source>
</evidence>
<dbReference type="GeneTree" id="ENSGT01120000278023"/>
<keyword evidence="3" id="KW-1185">Reference proteome</keyword>
<evidence type="ECO:0000313" key="3">
    <source>
        <dbReference type="Proteomes" id="UP000265160"/>
    </source>
</evidence>
<proteinExistence type="predicted"/>
<dbReference type="Proteomes" id="UP000265160">
    <property type="component" value="LG7"/>
</dbReference>
<name>A0A3P9AT94_9CICH</name>
<feature type="region of interest" description="Disordered" evidence="1">
    <location>
        <begin position="30"/>
        <end position="53"/>
    </location>
</feature>
<reference evidence="2 3" key="1">
    <citation type="journal article" date="2014" name="Nature">
        <title>The genomic substrate for adaptive radiation in African cichlid fish.</title>
        <authorList>
            <person name="Brawand D."/>
            <person name="Wagner C.E."/>
            <person name="Li Y.I."/>
            <person name="Malinsky M."/>
            <person name="Keller I."/>
            <person name="Fan S."/>
            <person name="Simakov O."/>
            <person name="Ng A.Y."/>
            <person name="Lim Z.W."/>
            <person name="Bezault E."/>
            <person name="Turner-Maier J."/>
            <person name="Johnson J."/>
            <person name="Alcazar R."/>
            <person name="Noh H.J."/>
            <person name="Russell P."/>
            <person name="Aken B."/>
            <person name="Alfoldi J."/>
            <person name="Amemiya C."/>
            <person name="Azzouzi N."/>
            <person name="Baroiller J.F."/>
            <person name="Barloy-Hubler F."/>
            <person name="Berlin A."/>
            <person name="Bloomquist R."/>
            <person name="Carleton K.L."/>
            <person name="Conte M.A."/>
            <person name="D'Cotta H."/>
            <person name="Eshel O."/>
            <person name="Gaffney L."/>
            <person name="Galibert F."/>
            <person name="Gante H.F."/>
            <person name="Gnerre S."/>
            <person name="Greuter L."/>
            <person name="Guyon R."/>
            <person name="Haddad N.S."/>
            <person name="Haerty W."/>
            <person name="Harris R.M."/>
            <person name="Hofmann H.A."/>
            <person name="Hourlier T."/>
            <person name="Hulata G."/>
            <person name="Jaffe D.B."/>
            <person name="Lara M."/>
            <person name="Lee A.P."/>
            <person name="MacCallum I."/>
            <person name="Mwaiko S."/>
            <person name="Nikaido M."/>
            <person name="Nishihara H."/>
            <person name="Ozouf-Costaz C."/>
            <person name="Penman D.J."/>
            <person name="Przybylski D."/>
            <person name="Rakotomanga M."/>
            <person name="Renn S.C.P."/>
            <person name="Ribeiro F.J."/>
            <person name="Ron M."/>
            <person name="Salzburger W."/>
            <person name="Sanchez-Pulido L."/>
            <person name="Santos M.E."/>
            <person name="Searle S."/>
            <person name="Sharpe T."/>
            <person name="Swofford R."/>
            <person name="Tan F.J."/>
            <person name="Williams L."/>
            <person name="Young S."/>
            <person name="Yin S."/>
            <person name="Okada N."/>
            <person name="Kocher T.D."/>
            <person name="Miska E.A."/>
            <person name="Lander E.S."/>
            <person name="Venkatesh B."/>
            <person name="Fernald R.D."/>
            <person name="Meyer A."/>
            <person name="Ponting C.P."/>
            <person name="Streelman J.T."/>
            <person name="Lindblad-Toh K."/>
            <person name="Seehausen O."/>
            <person name="Di Palma F."/>
        </authorList>
    </citation>
    <scope>NUCLEOTIDE SEQUENCE</scope>
</reference>
<protein>
    <submittedName>
        <fullName evidence="2">Uncharacterized protein</fullName>
    </submittedName>
</protein>
<sequence>RDVGLAILQALYLIEESLIFGKEIMWTTPQQLDHPNKPPTEPGSVRRGRRGNASSKILEPSFVTFLLEESACRADRAAYSGDLCLKTFPAVFCTLQLFLDFKIQACVSSRLCNMHF</sequence>
<dbReference type="Ensembl" id="ENSMZET00005000700.1">
    <property type="protein sequence ID" value="ENSMZEP00005000627.1"/>
    <property type="gene ID" value="ENSMZEG00005000573.1"/>
</dbReference>
<reference evidence="2" key="3">
    <citation type="submission" date="2025-09" db="UniProtKB">
        <authorList>
            <consortium name="Ensembl"/>
        </authorList>
    </citation>
    <scope>IDENTIFICATION</scope>
</reference>
<dbReference type="AlphaFoldDB" id="A0A3P9AT94"/>
<accession>A0A3P9AT94</accession>
<reference evidence="2" key="2">
    <citation type="submission" date="2025-08" db="UniProtKB">
        <authorList>
            <consortium name="Ensembl"/>
        </authorList>
    </citation>
    <scope>IDENTIFICATION</scope>
</reference>